<evidence type="ECO:0000259" key="5">
    <source>
        <dbReference type="PROSITE" id="PS51671"/>
    </source>
</evidence>
<evidence type="ECO:0000256" key="2">
    <source>
        <dbReference type="ARBA" id="ARBA00022801"/>
    </source>
</evidence>
<dbReference type="InterPro" id="IPR045865">
    <property type="entry name" value="ACT-like_dom_sf"/>
</dbReference>
<dbReference type="GO" id="GO:0006189">
    <property type="term" value="P:'de novo' IMP biosynthetic process"/>
    <property type="evidence" value="ECO:0007669"/>
    <property type="project" value="UniProtKB-UniRule"/>
</dbReference>
<keyword evidence="3" id="KW-0658">Purine biosynthesis</keyword>
<comment type="pathway">
    <text evidence="3">Purine metabolism; IMP biosynthesis via de novo pathway; formate from 10-formyl-5,6,7,8-tetrahydrofolate: step 1/1.</text>
</comment>
<dbReference type="NCBIfam" id="NF004684">
    <property type="entry name" value="PRK06027.1"/>
    <property type="match status" value="1"/>
</dbReference>
<dbReference type="InterPro" id="IPR002376">
    <property type="entry name" value="Formyl_transf_N"/>
</dbReference>
<dbReference type="PANTHER" id="PTHR42706:SF1">
    <property type="entry name" value="FORMYLTETRAHYDROFOLATE DEFORMYLASE 2, MITOCHONDRIAL"/>
    <property type="match status" value="1"/>
</dbReference>
<dbReference type="InterPro" id="IPR036477">
    <property type="entry name" value="Formyl_transf_N_sf"/>
</dbReference>
<reference evidence="6 7" key="1">
    <citation type="submission" date="2012-12" db="EMBL/GenBank/DDBJ databases">
        <title>Genome assembly of Marinobacter sp. AK21.</title>
        <authorList>
            <person name="Khatri I."/>
            <person name="Kumar R."/>
            <person name="Vaidya B."/>
            <person name="Subramanian S."/>
            <person name="Pinnaka A."/>
        </authorList>
    </citation>
    <scope>NUCLEOTIDE SEQUENCE [LARGE SCALE GENOMIC DNA]</scope>
    <source>
        <strain evidence="6 7">AK21</strain>
    </source>
</reference>
<dbReference type="CDD" id="cd08648">
    <property type="entry name" value="FMT_core_Formyl-FH4-Hydrolase_C"/>
    <property type="match status" value="1"/>
</dbReference>
<evidence type="ECO:0000313" key="6">
    <source>
        <dbReference type="EMBL" id="KEF32685.1"/>
    </source>
</evidence>
<keyword evidence="1 3" id="KW-0554">One-carbon metabolism</keyword>
<keyword evidence="7" id="KW-1185">Reference proteome</keyword>
<dbReference type="Gene3D" id="3.40.50.170">
    <property type="entry name" value="Formyl transferase, N-terminal domain"/>
    <property type="match status" value="1"/>
</dbReference>
<feature type="active site" evidence="3">
    <location>
        <position position="228"/>
    </location>
</feature>
<dbReference type="Pfam" id="PF00551">
    <property type="entry name" value="Formyl_trans_N"/>
    <property type="match status" value="1"/>
</dbReference>
<keyword evidence="2 3" id="KW-0378">Hydrolase</keyword>
<dbReference type="InterPro" id="IPR041729">
    <property type="entry name" value="Formyl-FH4-Hydrolase_C"/>
</dbReference>
<dbReference type="OrthoDB" id="9806170at2"/>
<comment type="catalytic activity">
    <reaction evidence="3">
        <text>(6R)-10-formyltetrahydrofolate + H2O = (6S)-5,6,7,8-tetrahydrofolate + formate + H(+)</text>
        <dbReference type="Rhea" id="RHEA:19833"/>
        <dbReference type="ChEBI" id="CHEBI:15377"/>
        <dbReference type="ChEBI" id="CHEBI:15378"/>
        <dbReference type="ChEBI" id="CHEBI:15740"/>
        <dbReference type="ChEBI" id="CHEBI:57453"/>
        <dbReference type="ChEBI" id="CHEBI:195366"/>
        <dbReference type="EC" id="3.5.1.10"/>
    </reaction>
</comment>
<sequence length="284" mass="32586">MEHTYRLVISCPDRVGIVAKVSNFLSTYNGWITEASHHSDFQSGWFFMRHEIKASSIPFGLDQFRAAFEPIAKEFNMNWHIADSAQPKKVILMCSKESHCVADLLHRWHSKELNAEIVAVISNHDDLRRMVDWHDIPYHHIPVSKENKDEAFAQVDGLFQQYEADVVVLARYMQILPSELCAKYAGKVINIHHSFLPSFAGARPYHQAYSRGVKLIGATCHYVTQDLDEGPIIEQDVIRITHSDSIEDMVRLGKDVEKNVLARGLRSHIEDRVITYENKTVVFD</sequence>
<dbReference type="Proteomes" id="UP000035057">
    <property type="component" value="Unassembled WGS sequence"/>
</dbReference>
<dbReference type="PANTHER" id="PTHR42706">
    <property type="entry name" value="FORMYLTETRAHYDROFOLATE DEFORMYLASE"/>
    <property type="match status" value="1"/>
</dbReference>
<accession>A0A072NHT6</accession>
<protein>
    <recommendedName>
        <fullName evidence="3 4">Formyltetrahydrofolate deformylase</fullName>
        <ecNumber evidence="3 4">3.5.1.10</ecNumber>
    </recommendedName>
    <alternativeName>
        <fullName evidence="3">Formyl-FH(4) hydrolase</fullName>
    </alternativeName>
</protein>
<dbReference type="STRING" id="1137280.D777_01319"/>
<dbReference type="GO" id="GO:0006730">
    <property type="term" value="P:one-carbon metabolic process"/>
    <property type="evidence" value="ECO:0007669"/>
    <property type="project" value="UniProtKB-KW"/>
</dbReference>
<evidence type="ECO:0000256" key="3">
    <source>
        <dbReference type="HAMAP-Rule" id="MF_01927"/>
    </source>
</evidence>
<comment type="caution">
    <text evidence="6">The sequence shown here is derived from an EMBL/GenBank/DDBJ whole genome shotgun (WGS) entry which is preliminary data.</text>
</comment>
<evidence type="ECO:0000256" key="1">
    <source>
        <dbReference type="ARBA" id="ARBA00022563"/>
    </source>
</evidence>
<dbReference type="PATRIC" id="fig|1137280.3.peg.1134"/>
<dbReference type="PIRSF" id="PIRSF036480">
    <property type="entry name" value="FormyFH4_hydr"/>
    <property type="match status" value="1"/>
</dbReference>
<dbReference type="PROSITE" id="PS51671">
    <property type="entry name" value="ACT"/>
    <property type="match status" value="1"/>
</dbReference>
<comment type="similarity">
    <text evidence="3">Belongs to the PurU family.</text>
</comment>
<dbReference type="GO" id="GO:0008864">
    <property type="term" value="F:formyltetrahydrofolate deformylase activity"/>
    <property type="evidence" value="ECO:0007669"/>
    <property type="project" value="UniProtKB-UniRule"/>
</dbReference>
<dbReference type="NCBIfam" id="TIGR00655">
    <property type="entry name" value="PurU"/>
    <property type="match status" value="1"/>
</dbReference>
<dbReference type="CDD" id="cd04875">
    <property type="entry name" value="ACT_F4HF-DF"/>
    <property type="match status" value="1"/>
</dbReference>
<dbReference type="SUPFAM" id="SSF55021">
    <property type="entry name" value="ACT-like"/>
    <property type="match status" value="1"/>
</dbReference>
<dbReference type="Gene3D" id="3.30.70.260">
    <property type="match status" value="1"/>
</dbReference>
<dbReference type="AlphaFoldDB" id="A0A072NHT6"/>
<dbReference type="EC" id="3.5.1.10" evidence="3 4"/>
<name>A0A072NHT6_9GAMM</name>
<gene>
    <name evidence="3" type="primary">purU</name>
    <name evidence="6" type="ORF">D777_01319</name>
</gene>
<dbReference type="PRINTS" id="PR01575">
    <property type="entry name" value="FFH4HYDRLASE"/>
</dbReference>
<dbReference type="EMBL" id="ANIE01000003">
    <property type="protein sequence ID" value="KEF32685.1"/>
    <property type="molecule type" value="Genomic_DNA"/>
</dbReference>
<evidence type="ECO:0000256" key="4">
    <source>
        <dbReference type="NCBIfam" id="TIGR00655"/>
    </source>
</evidence>
<dbReference type="SUPFAM" id="SSF53328">
    <property type="entry name" value="Formyltransferase"/>
    <property type="match status" value="1"/>
</dbReference>
<dbReference type="UniPathway" id="UPA00074">
    <property type="reaction ID" value="UER00170"/>
</dbReference>
<evidence type="ECO:0000313" key="7">
    <source>
        <dbReference type="Proteomes" id="UP000035057"/>
    </source>
</evidence>
<organism evidence="6 7">
    <name type="scientific">Marinobacter nitratireducens</name>
    <dbReference type="NCBI Taxonomy" id="1137280"/>
    <lineage>
        <taxon>Bacteria</taxon>
        <taxon>Pseudomonadati</taxon>
        <taxon>Pseudomonadota</taxon>
        <taxon>Gammaproteobacteria</taxon>
        <taxon>Pseudomonadales</taxon>
        <taxon>Marinobacteraceae</taxon>
        <taxon>Marinobacter</taxon>
    </lineage>
</organism>
<proteinExistence type="inferred from homology"/>
<feature type="domain" description="ACT" evidence="5">
    <location>
        <begin position="6"/>
        <end position="86"/>
    </location>
</feature>
<dbReference type="RefSeq" id="WP_036129441.1">
    <property type="nucleotide sequence ID" value="NZ_ANIE01000003.1"/>
</dbReference>
<dbReference type="InterPro" id="IPR044074">
    <property type="entry name" value="PurU_ACT"/>
</dbReference>
<dbReference type="InterPro" id="IPR002912">
    <property type="entry name" value="ACT_dom"/>
</dbReference>
<comment type="function">
    <text evidence="3">Catalyzes the hydrolysis of 10-formyltetrahydrofolate (formyl-FH4) to formate and tetrahydrofolate (FH4).</text>
</comment>
<dbReference type="HAMAP" id="MF_01927">
    <property type="entry name" value="PurU"/>
    <property type="match status" value="1"/>
</dbReference>
<dbReference type="InterPro" id="IPR004810">
    <property type="entry name" value="PurU"/>
</dbReference>